<accession>A0ABS7JXH2</accession>
<protein>
    <submittedName>
        <fullName evidence="1">Uncharacterized protein</fullName>
    </submittedName>
</protein>
<comment type="caution">
    <text evidence="1">The sequence shown here is derived from an EMBL/GenBank/DDBJ whole genome shotgun (WGS) entry which is preliminary data.</text>
</comment>
<reference evidence="1 2" key="1">
    <citation type="submission" date="2021-08" db="EMBL/GenBank/DDBJ databases">
        <title>Comparative Genomics Analysis of the Genus Qipengyuania Reveals Extensive Genetic Diversity and Metabolic Versatility, Including the Description of Fifteen Novel Species.</title>
        <authorList>
            <person name="Liu Y."/>
        </authorList>
    </citation>
    <scope>NUCLEOTIDE SEQUENCE [LARGE SCALE GENOMIC DNA]</scope>
    <source>
        <strain evidence="1 2">YG27</strain>
    </source>
</reference>
<sequence>MFALFLTALLVVTAVAVAGVLADSGLRWWSAFGALRRELKGETVQLLPALRPAISLEKHSAFGRCGAIGTVDVKVSRAA</sequence>
<proteinExistence type="predicted"/>
<name>A0ABS7JXH2_9SPHN</name>
<evidence type="ECO:0000313" key="2">
    <source>
        <dbReference type="Proteomes" id="UP000782554"/>
    </source>
</evidence>
<dbReference type="RefSeq" id="WP_221603543.1">
    <property type="nucleotide sequence ID" value="NZ_JAIGNU010000003.1"/>
</dbReference>
<dbReference type="Proteomes" id="UP000782554">
    <property type="component" value="Unassembled WGS sequence"/>
</dbReference>
<dbReference type="EMBL" id="JAIGNU010000003">
    <property type="protein sequence ID" value="MBX7502346.1"/>
    <property type="molecule type" value="Genomic_DNA"/>
</dbReference>
<gene>
    <name evidence="1" type="ORF">K3181_12915</name>
</gene>
<organism evidence="1 2">
    <name type="scientific">Qipengyuania mesophila</name>
    <dbReference type="NCBI Taxonomy" id="2867246"/>
    <lineage>
        <taxon>Bacteria</taxon>
        <taxon>Pseudomonadati</taxon>
        <taxon>Pseudomonadota</taxon>
        <taxon>Alphaproteobacteria</taxon>
        <taxon>Sphingomonadales</taxon>
        <taxon>Erythrobacteraceae</taxon>
        <taxon>Qipengyuania</taxon>
    </lineage>
</organism>
<keyword evidence="2" id="KW-1185">Reference proteome</keyword>
<evidence type="ECO:0000313" key="1">
    <source>
        <dbReference type="EMBL" id="MBX7502346.1"/>
    </source>
</evidence>